<evidence type="ECO:0000256" key="1">
    <source>
        <dbReference type="SAM" id="SignalP"/>
    </source>
</evidence>
<keyword evidence="1" id="KW-0732">Signal</keyword>
<reference evidence="2" key="2">
    <citation type="submission" date="2022-10" db="EMBL/GenBank/DDBJ databases">
        <authorList>
            <consortium name="ENA_rothamsted_submissions"/>
            <consortium name="culmorum"/>
            <person name="King R."/>
        </authorList>
    </citation>
    <scope>NUCLEOTIDE SEQUENCE</scope>
</reference>
<evidence type="ECO:0000313" key="3">
    <source>
        <dbReference type="Proteomes" id="UP001153737"/>
    </source>
</evidence>
<dbReference type="AlphaFoldDB" id="A0A9N9WXZ5"/>
<gene>
    <name evidence="2" type="ORF">PHAECO_LOCUS1952</name>
</gene>
<dbReference type="Pfam" id="PF01395">
    <property type="entry name" value="PBP_GOBP"/>
    <property type="match status" value="1"/>
</dbReference>
<dbReference type="Gene3D" id="1.10.238.20">
    <property type="entry name" value="Pheromone/general odorant binding protein domain"/>
    <property type="match status" value="1"/>
</dbReference>
<proteinExistence type="predicted"/>
<evidence type="ECO:0000313" key="2">
    <source>
        <dbReference type="EMBL" id="CAG9814306.1"/>
    </source>
</evidence>
<dbReference type="SUPFAM" id="SSF47565">
    <property type="entry name" value="Insect pheromone/odorant-binding proteins"/>
    <property type="match status" value="1"/>
</dbReference>
<organism evidence="2 3">
    <name type="scientific">Phaedon cochleariae</name>
    <name type="common">Mustard beetle</name>
    <dbReference type="NCBI Taxonomy" id="80249"/>
    <lineage>
        <taxon>Eukaryota</taxon>
        <taxon>Metazoa</taxon>
        <taxon>Ecdysozoa</taxon>
        <taxon>Arthropoda</taxon>
        <taxon>Hexapoda</taxon>
        <taxon>Insecta</taxon>
        <taxon>Pterygota</taxon>
        <taxon>Neoptera</taxon>
        <taxon>Endopterygota</taxon>
        <taxon>Coleoptera</taxon>
        <taxon>Polyphaga</taxon>
        <taxon>Cucujiformia</taxon>
        <taxon>Chrysomeloidea</taxon>
        <taxon>Chrysomelidae</taxon>
        <taxon>Chrysomelinae</taxon>
        <taxon>Chrysomelini</taxon>
        <taxon>Phaedon</taxon>
    </lineage>
</organism>
<dbReference type="CDD" id="cd23992">
    <property type="entry name" value="PBP_GOBP"/>
    <property type="match status" value="1"/>
</dbReference>
<dbReference type="InterPro" id="IPR006170">
    <property type="entry name" value="PBP/GOBP"/>
</dbReference>
<reference evidence="2" key="1">
    <citation type="submission" date="2022-01" db="EMBL/GenBank/DDBJ databases">
        <authorList>
            <person name="King R."/>
        </authorList>
    </citation>
    <scope>NUCLEOTIDE SEQUENCE</scope>
</reference>
<name>A0A9N9WXZ5_PHACE</name>
<sequence>MRSALFYLCIVSALICLASTQRNLTGEFRRAHQACQAHSSTRIDEDLMDRAAAGQPVDEYKLGNHLFCMYLDMGIMSRDKSINRVNLRRQLRKPVRDEAVIERIVRNCVPSGVHHGTSQQIAAELFRCVRRNLPSVSS</sequence>
<dbReference type="EMBL" id="OU896716">
    <property type="protein sequence ID" value="CAG9814306.1"/>
    <property type="molecule type" value="Genomic_DNA"/>
</dbReference>
<keyword evidence="3" id="KW-1185">Reference proteome</keyword>
<protein>
    <submittedName>
        <fullName evidence="2">Uncharacterized protein</fullName>
    </submittedName>
</protein>
<dbReference type="GO" id="GO:0005549">
    <property type="term" value="F:odorant binding"/>
    <property type="evidence" value="ECO:0007669"/>
    <property type="project" value="InterPro"/>
</dbReference>
<dbReference type="InterPro" id="IPR036728">
    <property type="entry name" value="PBP_GOBP_sf"/>
</dbReference>
<feature type="signal peptide" evidence="1">
    <location>
        <begin position="1"/>
        <end position="20"/>
    </location>
</feature>
<feature type="chain" id="PRO_5040289712" evidence="1">
    <location>
        <begin position="21"/>
        <end position="138"/>
    </location>
</feature>
<dbReference type="Proteomes" id="UP001153737">
    <property type="component" value="Chromosome 10"/>
</dbReference>
<accession>A0A9N9WXZ5</accession>